<protein>
    <submittedName>
        <fullName evidence="2">Uncharacterized protein</fullName>
    </submittedName>
</protein>
<dbReference type="AlphaFoldDB" id="A0A915EFJ2"/>
<reference evidence="2" key="1">
    <citation type="submission" date="2022-11" db="UniProtKB">
        <authorList>
            <consortium name="WormBaseParasite"/>
        </authorList>
    </citation>
    <scope>IDENTIFICATION</scope>
</reference>
<dbReference type="WBParaSite" id="jg4790.2">
    <property type="protein sequence ID" value="jg4790.2"/>
    <property type="gene ID" value="jg4790"/>
</dbReference>
<evidence type="ECO:0000313" key="2">
    <source>
        <dbReference type="WBParaSite" id="jg4790.2"/>
    </source>
</evidence>
<proteinExistence type="predicted"/>
<organism evidence="1 2">
    <name type="scientific">Ditylenchus dipsaci</name>
    <dbReference type="NCBI Taxonomy" id="166011"/>
    <lineage>
        <taxon>Eukaryota</taxon>
        <taxon>Metazoa</taxon>
        <taxon>Ecdysozoa</taxon>
        <taxon>Nematoda</taxon>
        <taxon>Chromadorea</taxon>
        <taxon>Rhabditida</taxon>
        <taxon>Tylenchina</taxon>
        <taxon>Tylenchomorpha</taxon>
        <taxon>Sphaerularioidea</taxon>
        <taxon>Anguinidae</taxon>
        <taxon>Anguininae</taxon>
        <taxon>Ditylenchus</taxon>
    </lineage>
</organism>
<dbReference type="Proteomes" id="UP000887574">
    <property type="component" value="Unplaced"/>
</dbReference>
<accession>A0A915EFJ2</accession>
<name>A0A915EFJ2_9BILA</name>
<sequence length="135" mass="15649">MFSIVTSFSVVSEPTKLDKKFDYELGLPAVATDDFDTSMIDARNKKFFQPYKINMPYFTEIAQSRRPAFLPTYNGVFGSRAVQYRTQIKRSPQPHKIKTRALEDIKNCYFSPVQCYLLERRRRRSVPEVGAASHV</sequence>
<evidence type="ECO:0000313" key="1">
    <source>
        <dbReference type="Proteomes" id="UP000887574"/>
    </source>
</evidence>
<keyword evidence="1" id="KW-1185">Reference proteome</keyword>